<protein>
    <submittedName>
        <fullName evidence="1">Uncharacterized protein</fullName>
    </submittedName>
</protein>
<proteinExistence type="predicted"/>
<evidence type="ECO:0000313" key="1">
    <source>
        <dbReference type="EMBL" id="KKK61123.1"/>
    </source>
</evidence>
<name>A0A0F8WWS4_9ZZZZ</name>
<dbReference type="EMBL" id="LAZR01062630">
    <property type="protein sequence ID" value="KKK61123.1"/>
    <property type="molecule type" value="Genomic_DNA"/>
</dbReference>
<organism evidence="1">
    <name type="scientific">marine sediment metagenome</name>
    <dbReference type="NCBI Taxonomy" id="412755"/>
    <lineage>
        <taxon>unclassified sequences</taxon>
        <taxon>metagenomes</taxon>
        <taxon>ecological metagenomes</taxon>
    </lineage>
</organism>
<comment type="caution">
    <text evidence="1">The sequence shown here is derived from an EMBL/GenBank/DDBJ whole genome shotgun (WGS) entry which is preliminary data.</text>
</comment>
<gene>
    <name evidence="1" type="ORF">LCGC14_3017460</name>
</gene>
<sequence length="203" mass="22318">MDKEIAIREEMGVVLTPAELTANATEQARLLMDIVQKTKCFQQIGGKIYLQVEAWETIGAFNLVHAETEWVRPLTDAAGETVGYEAKVNLMKHGEIVGGAVMPCFFTENACQGKSGDAKHKASMSAAQTFAESKAYRMNYAFVAILAGYQPTPAEEMGGSSAGAGIPSEHWCEEHRMNFFKKGRMKGFAHKIEGTENWCNESE</sequence>
<feature type="non-terminal residue" evidence="1">
    <location>
        <position position="203"/>
    </location>
</feature>
<reference evidence="1" key="1">
    <citation type="journal article" date="2015" name="Nature">
        <title>Complex archaea that bridge the gap between prokaryotes and eukaryotes.</title>
        <authorList>
            <person name="Spang A."/>
            <person name="Saw J.H."/>
            <person name="Jorgensen S.L."/>
            <person name="Zaremba-Niedzwiedzka K."/>
            <person name="Martijn J."/>
            <person name="Lind A.E."/>
            <person name="van Eijk R."/>
            <person name="Schleper C."/>
            <person name="Guy L."/>
            <person name="Ettema T.J."/>
        </authorList>
    </citation>
    <scope>NUCLEOTIDE SEQUENCE</scope>
</reference>
<dbReference type="AlphaFoldDB" id="A0A0F8WWS4"/>
<accession>A0A0F8WWS4</accession>